<sequence length="66" mass="7774">MRVRFYNERTDAQIRPLEFFKFVRCFLSLYTGRGEDRRARTLGCLGWPVFSAHGVGMDNWAIAHLH</sequence>
<organism evidence="1">
    <name type="scientific">Cucumis melo</name>
    <name type="common">Muskmelon</name>
    <dbReference type="NCBI Taxonomy" id="3656"/>
    <lineage>
        <taxon>Eukaryota</taxon>
        <taxon>Viridiplantae</taxon>
        <taxon>Streptophyta</taxon>
        <taxon>Embryophyta</taxon>
        <taxon>Tracheophyta</taxon>
        <taxon>Spermatophyta</taxon>
        <taxon>Magnoliopsida</taxon>
        <taxon>eudicotyledons</taxon>
        <taxon>Gunneridae</taxon>
        <taxon>Pentapetalae</taxon>
        <taxon>rosids</taxon>
        <taxon>fabids</taxon>
        <taxon>Cucurbitales</taxon>
        <taxon>Cucurbitaceae</taxon>
        <taxon>Benincaseae</taxon>
        <taxon>Cucumis</taxon>
    </lineage>
</organism>
<name>A0A9I9E8N6_CUCME</name>
<dbReference type="AlphaFoldDB" id="A0A9I9E8N6"/>
<accession>A0A9I9E8N6</accession>
<reference evidence="1" key="1">
    <citation type="submission" date="2023-03" db="UniProtKB">
        <authorList>
            <consortium name="EnsemblPlants"/>
        </authorList>
    </citation>
    <scope>IDENTIFICATION</scope>
</reference>
<protein>
    <submittedName>
        <fullName evidence="1">Uncharacterized protein</fullName>
    </submittedName>
</protein>
<evidence type="ECO:0000313" key="1">
    <source>
        <dbReference type="EnsemblPlants" id="MELO3C030324.2.1"/>
    </source>
</evidence>
<proteinExistence type="predicted"/>
<dbReference type="EnsemblPlants" id="MELO3C030324.2.1">
    <property type="protein sequence ID" value="MELO3C030324.2.1"/>
    <property type="gene ID" value="MELO3C030324.2"/>
</dbReference>
<dbReference type="Gramene" id="MELO3C030324.2.1">
    <property type="protein sequence ID" value="MELO3C030324.2.1"/>
    <property type="gene ID" value="MELO3C030324.2"/>
</dbReference>